<keyword evidence="2 7" id="KW-0548">Nucleotidyltransferase</keyword>
<dbReference type="InterPro" id="IPR002008">
    <property type="entry name" value="DNA_pol_X_beta-like"/>
</dbReference>
<evidence type="ECO:0000256" key="7">
    <source>
        <dbReference type="RuleBase" id="RU366014"/>
    </source>
</evidence>
<dbReference type="GO" id="GO:0003887">
    <property type="term" value="F:DNA-directed DNA polymerase activity"/>
    <property type="evidence" value="ECO:0007669"/>
    <property type="project" value="UniProtKB-UniRule"/>
</dbReference>
<dbReference type="InterPro" id="IPR037160">
    <property type="entry name" value="DNA_Pol_thumb_sf"/>
</dbReference>
<dbReference type="SUPFAM" id="SSF81585">
    <property type="entry name" value="PsbU/PolX domain-like"/>
    <property type="match status" value="1"/>
</dbReference>
<dbReference type="STRING" id="240176.A8N3F7"/>
<keyword evidence="7" id="KW-0539">Nucleus</keyword>
<evidence type="ECO:0000256" key="6">
    <source>
        <dbReference type="ARBA" id="ARBA00049244"/>
    </source>
</evidence>
<feature type="region of interest" description="Disordered" evidence="8">
    <location>
        <begin position="244"/>
        <end position="277"/>
    </location>
</feature>
<feature type="domain" description="DNA-directed DNA polymerase X" evidence="9">
    <location>
        <begin position="32"/>
        <end position="424"/>
    </location>
</feature>
<dbReference type="Gene3D" id="1.10.150.20">
    <property type="entry name" value="5' to 3' exonuclease, C-terminal subdomain"/>
    <property type="match status" value="1"/>
</dbReference>
<dbReference type="GeneID" id="6005911"/>
<dbReference type="VEuPathDB" id="FungiDB:CC1G_00661"/>
<keyword evidence="3 7" id="KW-0227">DNA damage</keyword>
<evidence type="ECO:0000259" key="9">
    <source>
        <dbReference type="SMART" id="SM00483"/>
    </source>
</evidence>
<dbReference type="KEGG" id="cci:CC1G_00661"/>
<dbReference type="InParanoid" id="A8N3F7"/>
<reference evidence="10 11" key="1">
    <citation type="journal article" date="2010" name="Proc. Natl. Acad. Sci. U.S.A.">
        <title>Insights into evolution of multicellular fungi from the assembled chromosomes of the mushroom Coprinopsis cinerea (Coprinus cinereus).</title>
        <authorList>
            <person name="Stajich J.E."/>
            <person name="Wilke S.K."/>
            <person name="Ahren D."/>
            <person name="Au C.H."/>
            <person name="Birren B.W."/>
            <person name="Borodovsky M."/>
            <person name="Burns C."/>
            <person name="Canback B."/>
            <person name="Casselton L.A."/>
            <person name="Cheng C.K."/>
            <person name="Deng J."/>
            <person name="Dietrich F.S."/>
            <person name="Fargo D.C."/>
            <person name="Farman M.L."/>
            <person name="Gathman A.C."/>
            <person name="Goldberg J."/>
            <person name="Guigo R."/>
            <person name="Hoegger P.J."/>
            <person name="Hooker J.B."/>
            <person name="Huggins A."/>
            <person name="James T.Y."/>
            <person name="Kamada T."/>
            <person name="Kilaru S."/>
            <person name="Kodira C."/>
            <person name="Kues U."/>
            <person name="Kupfer D."/>
            <person name="Kwan H.S."/>
            <person name="Lomsadze A."/>
            <person name="Li W."/>
            <person name="Lilly W.W."/>
            <person name="Ma L.J."/>
            <person name="Mackey A.J."/>
            <person name="Manning G."/>
            <person name="Martin F."/>
            <person name="Muraguchi H."/>
            <person name="Natvig D.O."/>
            <person name="Palmerini H."/>
            <person name="Ramesh M.A."/>
            <person name="Rehmeyer C.J."/>
            <person name="Roe B.A."/>
            <person name="Shenoy N."/>
            <person name="Stanke M."/>
            <person name="Ter-Hovhannisyan V."/>
            <person name="Tunlid A."/>
            <person name="Velagapudi R."/>
            <person name="Vision T.J."/>
            <person name="Zeng Q."/>
            <person name="Zolan M.E."/>
            <person name="Pukkila P.J."/>
        </authorList>
    </citation>
    <scope>NUCLEOTIDE SEQUENCE [LARGE SCALE GENOMIC DNA]</scope>
    <source>
        <strain evidence="11">Okayama-7 / 130 / ATCC MYA-4618 / FGSC 9003</strain>
    </source>
</reference>
<evidence type="ECO:0000256" key="2">
    <source>
        <dbReference type="ARBA" id="ARBA00022695"/>
    </source>
</evidence>
<dbReference type="InterPro" id="IPR029398">
    <property type="entry name" value="PolB_thumb"/>
</dbReference>
<dbReference type="SUPFAM" id="SSF81301">
    <property type="entry name" value="Nucleotidyltransferase"/>
    <property type="match status" value="1"/>
</dbReference>
<evidence type="ECO:0000256" key="3">
    <source>
        <dbReference type="ARBA" id="ARBA00022763"/>
    </source>
</evidence>
<dbReference type="Pfam" id="PF14791">
    <property type="entry name" value="DNA_pol_B_thumb"/>
    <property type="match status" value="1"/>
</dbReference>
<evidence type="ECO:0000256" key="1">
    <source>
        <dbReference type="ARBA" id="ARBA00022679"/>
    </source>
</evidence>
<dbReference type="eggNOG" id="KOG2534">
    <property type="taxonomic scope" value="Eukaryota"/>
</dbReference>
<dbReference type="GO" id="GO:0003677">
    <property type="term" value="F:DNA binding"/>
    <property type="evidence" value="ECO:0007669"/>
    <property type="project" value="UniProtKB-UniRule"/>
</dbReference>
<gene>
    <name evidence="10" type="ORF">CC1G_00661</name>
</gene>
<dbReference type="PRINTS" id="PR00869">
    <property type="entry name" value="DNAPOLX"/>
</dbReference>
<dbReference type="RefSeq" id="XP_001829482.1">
    <property type="nucleotide sequence ID" value="XM_001829430.1"/>
</dbReference>
<organism evidence="10 11">
    <name type="scientific">Coprinopsis cinerea (strain Okayama-7 / 130 / ATCC MYA-4618 / FGSC 9003)</name>
    <name type="common">Inky cap fungus</name>
    <name type="synonym">Hormographiella aspergillata</name>
    <dbReference type="NCBI Taxonomy" id="240176"/>
    <lineage>
        <taxon>Eukaryota</taxon>
        <taxon>Fungi</taxon>
        <taxon>Dikarya</taxon>
        <taxon>Basidiomycota</taxon>
        <taxon>Agaricomycotina</taxon>
        <taxon>Agaricomycetes</taxon>
        <taxon>Agaricomycetidae</taxon>
        <taxon>Agaricales</taxon>
        <taxon>Agaricineae</taxon>
        <taxon>Psathyrellaceae</taxon>
        <taxon>Coprinopsis</taxon>
    </lineage>
</organism>
<dbReference type="OrthoDB" id="205514at2759"/>
<dbReference type="EC" id="2.7.7.7" evidence="7"/>
<keyword evidence="4 7" id="KW-0239">DNA-directed DNA polymerase</keyword>
<dbReference type="InterPro" id="IPR010996">
    <property type="entry name" value="HHH_MUS81"/>
</dbReference>
<dbReference type="PRINTS" id="PR00870">
    <property type="entry name" value="DNAPOLXBETA"/>
</dbReference>
<dbReference type="GO" id="GO:0006303">
    <property type="term" value="P:double-strand break repair via nonhomologous end joining"/>
    <property type="evidence" value="ECO:0007669"/>
    <property type="project" value="TreeGrafter"/>
</dbReference>
<dbReference type="AlphaFoldDB" id="A8N3F7"/>
<evidence type="ECO:0000256" key="4">
    <source>
        <dbReference type="ARBA" id="ARBA00022932"/>
    </source>
</evidence>
<dbReference type="InterPro" id="IPR043519">
    <property type="entry name" value="NT_sf"/>
</dbReference>
<dbReference type="OMA" id="KWELITQ"/>
<dbReference type="InterPro" id="IPR002054">
    <property type="entry name" value="DNA-dir_DNA_pol_X"/>
</dbReference>
<protein>
    <recommendedName>
        <fullName evidence="7">DNA polymerase</fullName>
        <ecNumber evidence="7">2.7.7.7</ecNumber>
    </recommendedName>
</protein>
<comment type="catalytic activity">
    <reaction evidence="6 7">
        <text>DNA(n) + a 2'-deoxyribonucleoside 5'-triphosphate = DNA(n+1) + diphosphate</text>
        <dbReference type="Rhea" id="RHEA:22508"/>
        <dbReference type="Rhea" id="RHEA-COMP:17339"/>
        <dbReference type="Rhea" id="RHEA-COMP:17340"/>
        <dbReference type="ChEBI" id="CHEBI:33019"/>
        <dbReference type="ChEBI" id="CHEBI:61560"/>
        <dbReference type="ChEBI" id="CHEBI:173112"/>
        <dbReference type="EC" id="2.7.7.7"/>
    </reaction>
</comment>
<dbReference type="InterPro" id="IPR018944">
    <property type="entry name" value="DNA_pol_lambd_fingers_domain"/>
</dbReference>
<name>A8N3F7_COPC7</name>
<comment type="function">
    <text evidence="7">DNA polymerase that functions in several pathways of DNA repair. Involved in base excision repair (BER) responsible for repair of lesions that give rise to abasic (AP) sites in DNA. Also contributes to DNA double-strand break repair by non-homologous end joining and homologous recombination. Has both template-dependent and template-independent (terminal transferase) DNA polymerase activities. Has also a 5'-deoxyribose-5-phosphate lyase (dRP lyase) activity.</text>
</comment>
<sequence length="444" mass="49920">MLARRILHYQRSTRILSFVPQHARFHDSRVARGPNDAILEMLRREKDQEERAPNANNYKILAFSNAINVISQLQQPIKSGDDQVLEMKGIGIGIKNRINTYFIQKSLASSENSVERENALKKRAILDLQRVPGIGAVKAKALVEGGCTGLASLIASEEFHSLLSAQQIIGLKYMEHLEKPASRDQVESVLNLCKANLSSRYEIIPVGEYRRGLSESSTIEMLVLHPDHVHVPLPNVPPPFSGDDFDDFLRSSDTPATKRPRKKASLTKKDRQNSRLHSEVVPVLQQRGVLLEKIAETHHNWTGVVRIPSTGSASGPMVQPGEYRRITLHLVPAKSRAAALVYFTGDEGLHKHLRDQATPLAMYLDEFGLWKWKPQDVVELPISEALNNPDRLGDGGFWSLVKTESEEDIFTHIGVPFVEPTMRNFNFISAKPKPKKKRYSTSLR</sequence>
<dbReference type="Pfam" id="PF14716">
    <property type="entry name" value="HHH_8"/>
    <property type="match status" value="1"/>
</dbReference>
<evidence type="ECO:0000313" key="10">
    <source>
        <dbReference type="EMBL" id="EAU92442.1"/>
    </source>
</evidence>
<comment type="subcellular location">
    <subcellularLocation>
        <location evidence="7">Nucleus</location>
    </subcellularLocation>
</comment>
<dbReference type="Gene3D" id="3.30.460.10">
    <property type="entry name" value="Beta Polymerase, domain 2"/>
    <property type="match status" value="1"/>
</dbReference>
<dbReference type="Gene3D" id="3.30.210.10">
    <property type="entry name" value="DNA polymerase, thumb domain"/>
    <property type="match status" value="1"/>
</dbReference>
<dbReference type="Gene3D" id="1.10.150.110">
    <property type="entry name" value="DNA polymerase beta, N-terminal domain-like"/>
    <property type="match status" value="1"/>
</dbReference>
<comment type="caution">
    <text evidence="10">The sequence shown here is derived from an EMBL/GenBank/DDBJ whole genome shotgun (WGS) entry which is preliminary data.</text>
</comment>
<dbReference type="InterPro" id="IPR022312">
    <property type="entry name" value="DNA_pol_X"/>
</dbReference>
<dbReference type="EMBL" id="AACS02000001">
    <property type="protein sequence ID" value="EAU92442.1"/>
    <property type="molecule type" value="Genomic_DNA"/>
</dbReference>
<feature type="compositionally biased region" description="Basic and acidic residues" evidence="8">
    <location>
        <begin position="267"/>
        <end position="277"/>
    </location>
</feature>
<keyword evidence="11" id="KW-1185">Reference proteome</keyword>
<evidence type="ECO:0000256" key="5">
    <source>
        <dbReference type="ARBA" id="ARBA00023204"/>
    </source>
</evidence>
<proteinExistence type="inferred from homology"/>
<dbReference type="GO" id="GO:0005634">
    <property type="term" value="C:nucleus"/>
    <property type="evidence" value="ECO:0007669"/>
    <property type="project" value="UniProtKB-SubCell"/>
</dbReference>
<dbReference type="SUPFAM" id="SSF47802">
    <property type="entry name" value="DNA polymerase beta, N-terminal domain-like"/>
    <property type="match status" value="1"/>
</dbReference>
<dbReference type="Pfam" id="PF10391">
    <property type="entry name" value="DNA_pol_lambd_f"/>
    <property type="match status" value="1"/>
</dbReference>
<keyword evidence="5 7" id="KW-0234">DNA repair</keyword>
<dbReference type="SMART" id="SM00483">
    <property type="entry name" value="POLXc"/>
    <property type="match status" value="1"/>
</dbReference>
<dbReference type="Proteomes" id="UP000001861">
    <property type="component" value="Unassembled WGS sequence"/>
</dbReference>
<evidence type="ECO:0000256" key="8">
    <source>
        <dbReference type="SAM" id="MobiDB-lite"/>
    </source>
</evidence>
<dbReference type="InterPro" id="IPR027421">
    <property type="entry name" value="DNA_pol_lamdba_lyase_dom_sf"/>
</dbReference>
<keyword evidence="1 7" id="KW-0808">Transferase</keyword>
<dbReference type="GO" id="GO:0046872">
    <property type="term" value="F:metal ion binding"/>
    <property type="evidence" value="ECO:0007669"/>
    <property type="project" value="UniProtKB-UniRule"/>
</dbReference>
<evidence type="ECO:0000313" key="11">
    <source>
        <dbReference type="Proteomes" id="UP000001861"/>
    </source>
</evidence>
<accession>A8N3F7</accession>
<comment type="similarity">
    <text evidence="7">Belongs to the DNA polymerase type-X family.</text>
</comment>
<dbReference type="PANTHER" id="PTHR11276">
    <property type="entry name" value="DNA POLYMERASE TYPE-X FAMILY MEMBER"/>
    <property type="match status" value="1"/>
</dbReference>
<dbReference type="PANTHER" id="PTHR11276:SF28">
    <property type="entry name" value="DNA POLYMERASE LAMBDA"/>
    <property type="match status" value="1"/>
</dbReference>